<accession>A0A7X3FQE0</accession>
<dbReference type="RefSeq" id="WP_157289709.1">
    <property type="nucleotide sequence ID" value="NZ_WQRF01000001.1"/>
</dbReference>
<sequence>MVNDSDVAEGQVYELRLPEHEGPVLAEYRECIDERGAEPAFVFRQKVVNAPIVLEKSVFDQMRGDGQAIRLGKTNIVRRAGDIDPLALLSIDDPNINVRERDRRVKARARLQDARTLRFYCLEYDKAGDVGYGTVGVRRFISEIYPEAQSAGFDWKPSPGALLRAVKGCGTPHERHLGYFYDNRGKHDRAERWPEEVLRLASAVIAWYWVTCH</sequence>
<protein>
    <submittedName>
        <fullName evidence="1">Uncharacterized protein</fullName>
    </submittedName>
</protein>
<dbReference type="AlphaFoldDB" id="A0A7X3FQE0"/>
<dbReference type="EMBL" id="WQRF01000001">
    <property type="protein sequence ID" value="MVS98868.1"/>
    <property type="molecule type" value="Genomic_DNA"/>
</dbReference>
<organism evidence="1 2">
    <name type="scientific">Devosia marina</name>
    <dbReference type="NCBI Taxonomy" id="2683198"/>
    <lineage>
        <taxon>Bacteria</taxon>
        <taxon>Pseudomonadati</taxon>
        <taxon>Pseudomonadota</taxon>
        <taxon>Alphaproteobacteria</taxon>
        <taxon>Hyphomicrobiales</taxon>
        <taxon>Devosiaceae</taxon>
        <taxon>Devosia</taxon>
    </lineage>
</organism>
<reference evidence="1 2" key="1">
    <citation type="submission" date="2019-12" db="EMBL/GenBank/DDBJ databases">
        <title>Devosia maris sp. nov., isolated from the deep seawater.</title>
        <authorList>
            <person name="Liu Y."/>
        </authorList>
    </citation>
    <scope>NUCLEOTIDE SEQUENCE [LARGE SCALE GENOMIC DNA]</scope>
    <source>
        <strain evidence="1 2">L53-10-65</strain>
    </source>
</reference>
<keyword evidence="2" id="KW-1185">Reference proteome</keyword>
<evidence type="ECO:0000313" key="2">
    <source>
        <dbReference type="Proteomes" id="UP000438106"/>
    </source>
</evidence>
<evidence type="ECO:0000313" key="1">
    <source>
        <dbReference type="EMBL" id="MVS98868.1"/>
    </source>
</evidence>
<dbReference type="Proteomes" id="UP000438106">
    <property type="component" value="Unassembled WGS sequence"/>
</dbReference>
<comment type="caution">
    <text evidence="1">The sequence shown here is derived from an EMBL/GenBank/DDBJ whole genome shotgun (WGS) entry which is preliminary data.</text>
</comment>
<name>A0A7X3FQE0_9HYPH</name>
<proteinExistence type="predicted"/>
<gene>
    <name evidence="1" type="ORF">GO014_07525</name>
</gene>